<evidence type="ECO:0000313" key="2">
    <source>
        <dbReference type="Proteomes" id="UP000525078"/>
    </source>
</evidence>
<dbReference type="AlphaFoldDB" id="A0A7J6FBY8"/>
<accession>A0A7J6FBY8</accession>
<reference evidence="1 2" key="1">
    <citation type="journal article" date="2020" name="bioRxiv">
        <title>Sequence and annotation of 42 cannabis genomes reveals extensive copy number variation in cannabinoid synthesis and pathogen resistance genes.</title>
        <authorList>
            <person name="Mckernan K.J."/>
            <person name="Helbert Y."/>
            <person name="Kane L.T."/>
            <person name="Ebling H."/>
            <person name="Zhang L."/>
            <person name="Liu B."/>
            <person name="Eaton Z."/>
            <person name="Mclaughlin S."/>
            <person name="Kingan S."/>
            <person name="Baybayan P."/>
            <person name="Concepcion G."/>
            <person name="Jordan M."/>
            <person name="Riva A."/>
            <person name="Barbazuk W."/>
            <person name="Harkins T."/>
        </authorList>
    </citation>
    <scope>NUCLEOTIDE SEQUENCE [LARGE SCALE GENOMIC DNA]</scope>
    <source>
        <strain evidence="2">cv. Jamaican Lion 4</strain>
        <tissue evidence="1">Leaf</tissue>
    </source>
</reference>
<dbReference type="Proteomes" id="UP000525078">
    <property type="component" value="Unassembled WGS sequence"/>
</dbReference>
<comment type="caution">
    <text evidence="1">The sequence shown here is derived from an EMBL/GenBank/DDBJ whole genome shotgun (WGS) entry which is preliminary data.</text>
</comment>
<gene>
    <name evidence="1" type="ORF">F8388_022846</name>
</gene>
<proteinExistence type="predicted"/>
<dbReference type="PANTHER" id="PTHR36074">
    <property type="entry name" value="ISOPENTENYL-DIPHOSPHATE DELTA-ISOMERASE"/>
    <property type="match status" value="1"/>
</dbReference>
<organism evidence="1 2">
    <name type="scientific">Cannabis sativa</name>
    <name type="common">Hemp</name>
    <name type="synonym">Marijuana</name>
    <dbReference type="NCBI Taxonomy" id="3483"/>
    <lineage>
        <taxon>Eukaryota</taxon>
        <taxon>Viridiplantae</taxon>
        <taxon>Streptophyta</taxon>
        <taxon>Embryophyta</taxon>
        <taxon>Tracheophyta</taxon>
        <taxon>Spermatophyta</taxon>
        <taxon>Magnoliopsida</taxon>
        <taxon>eudicotyledons</taxon>
        <taxon>Gunneridae</taxon>
        <taxon>Pentapetalae</taxon>
        <taxon>rosids</taxon>
        <taxon>fabids</taxon>
        <taxon>Rosales</taxon>
        <taxon>Cannabaceae</taxon>
        <taxon>Cannabis</taxon>
    </lineage>
</organism>
<name>A0A7J6FBY8_CANSA</name>
<dbReference type="EMBL" id="JAATIP010000136">
    <property type="protein sequence ID" value="KAF4368213.1"/>
    <property type="molecule type" value="Genomic_DNA"/>
</dbReference>
<sequence length="95" mass="10152">MFRNQPHARFSTHLLNMKEEESEDEVKSVGNQIKVLGKKLCSTTIKCSSSLVFASIGSGIGAVLFRPSAGCWAGDLGGPIIVSICIEKGIPLMKS</sequence>
<protein>
    <submittedName>
        <fullName evidence="1">Uncharacterized protein</fullName>
    </submittedName>
</protein>
<evidence type="ECO:0000313" key="1">
    <source>
        <dbReference type="EMBL" id="KAF4368213.1"/>
    </source>
</evidence>
<dbReference type="PANTHER" id="PTHR36074:SF1">
    <property type="entry name" value="ISOPENTENYL-DIPHOSPHATE DELTA-ISOMERASE"/>
    <property type="match status" value="1"/>
</dbReference>